<dbReference type="GO" id="GO:1903358">
    <property type="term" value="P:regulation of Golgi organization"/>
    <property type="evidence" value="ECO:0007669"/>
    <property type="project" value="TreeGrafter"/>
</dbReference>
<keyword evidence="1" id="KW-0175">Coiled coil</keyword>
<dbReference type="OrthoDB" id="9666163at2759"/>
<dbReference type="RefSeq" id="XP_019649050.1">
    <property type="nucleotide sequence ID" value="XM_019793491.2"/>
</dbReference>
<dbReference type="HOGENOM" id="CLU_813697_0_0_1"/>
<accession>G1LK58</accession>
<reference evidence="3" key="2">
    <citation type="submission" date="2025-08" db="UniProtKB">
        <authorList>
            <consortium name="Ensembl"/>
        </authorList>
    </citation>
    <scope>IDENTIFICATION</scope>
</reference>
<protein>
    <submittedName>
        <fullName evidence="3">Myomegalin</fullName>
    </submittedName>
</protein>
<dbReference type="PANTHER" id="PTHR46501:SF2">
    <property type="entry name" value="MYOMEGALIN"/>
    <property type="match status" value="1"/>
</dbReference>
<dbReference type="Proteomes" id="UP000008912">
    <property type="component" value="Unassembled WGS sequence"/>
</dbReference>
<feature type="coiled-coil region" evidence="1">
    <location>
        <begin position="278"/>
        <end position="308"/>
    </location>
</feature>
<keyword evidence="4" id="KW-1185">Reference proteome</keyword>
<dbReference type="GeneID" id="100480647"/>
<dbReference type="InterPro" id="IPR052593">
    <property type="entry name" value="MT-associated_AKAP9-binding"/>
</dbReference>
<feature type="compositionally biased region" description="Polar residues" evidence="2">
    <location>
        <begin position="315"/>
        <end position="328"/>
    </location>
</feature>
<dbReference type="InParanoid" id="G1LK58"/>
<evidence type="ECO:0000313" key="4">
    <source>
        <dbReference type="Proteomes" id="UP000008912"/>
    </source>
</evidence>
<feature type="compositionally biased region" description="Polar residues" evidence="2">
    <location>
        <begin position="158"/>
        <end position="172"/>
    </location>
</feature>
<sequence length="353" mass="38904">MLQLKAGMQRPLEKGPVERRVDGQQTQPEEAGSSPVSHSRKYHSLIQDQARELTHLRQKMRMGRAFSSLLIQHVSNTVKTFEELLSRNKVDRYMEQHFREQLSKGSQLAESLASKFSTDDFTSEKNQAGQMLRTLSLLREMHKKGKVTKVLRTREEAQPQTLPQIHSSNRGQSSAHLSSSSTFLLHEVQEARPSVDVANVSPATPAYSASSLSNHPDARSAQPSCPPSGSTQLSGTPEPGERGSSGPWDETRPQKMNASGHLSPFSSLDRPNSKPSGADLLEKNLVEIQSLRQRLEESICINDRLQERLEHVLSSADQGNSRKGTTQAAPGVSFATPHSYARSHSSGSAQDVL</sequence>
<dbReference type="GO" id="GO:0005794">
    <property type="term" value="C:Golgi apparatus"/>
    <property type="evidence" value="ECO:0007669"/>
    <property type="project" value="TreeGrafter"/>
</dbReference>
<dbReference type="KEGG" id="aml:100480647"/>
<evidence type="ECO:0000256" key="1">
    <source>
        <dbReference type="SAM" id="Coils"/>
    </source>
</evidence>
<evidence type="ECO:0000313" key="3">
    <source>
        <dbReference type="Ensembl" id="ENSAMEP00000007318.2"/>
    </source>
</evidence>
<gene>
    <name evidence="3" type="primary">LOC100480647</name>
</gene>
<dbReference type="eggNOG" id="ENOG502QPV2">
    <property type="taxonomic scope" value="Eukaryota"/>
</dbReference>
<feature type="region of interest" description="Disordered" evidence="2">
    <location>
        <begin position="150"/>
        <end position="180"/>
    </location>
</feature>
<dbReference type="GO" id="GO:0090063">
    <property type="term" value="P:positive regulation of microtubule nucleation"/>
    <property type="evidence" value="ECO:0007669"/>
    <property type="project" value="TreeGrafter"/>
</dbReference>
<reference evidence="3" key="3">
    <citation type="submission" date="2025-09" db="UniProtKB">
        <authorList>
            <consortium name="Ensembl"/>
        </authorList>
    </citation>
    <scope>IDENTIFICATION</scope>
</reference>
<dbReference type="AlphaFoldDB" id="G1LK58"/>
<dbReference type="GO" id="GO:0007098">
    <property type="term" value="P:centrosome cycle"/>
    <property type="evidence" value="ECO:0007669"/>
    <property type="project" value="TreeGrafter"/>
</dbReference>
<dbReference type="GO" id="GO:0060090">
    <property type="term" value="F:molecular adaptor activity"/>
    <property type="evidence" value="ECO:0007669"/>
    <property type="project" value="TreeGrafter"/>
</dbReference>
<feature type="compositionally biased region" description="Polar residues" evidence="2">
    <location>
        <begin position="342"/>
        <end position="353"/>
    </location>
</feature>
<feature type="region of interest" description="Disordered" evidence="2">
    <location>
        <begin position="1"/>
        <end position="43"/>
    </location>
</feature>
<dbReference type="PANTHER" id="PTHR46501">
    <property type="entry name" value="MYOMEGALIN"/>
    <property type="match status" value="1"/>
</dbReference>
<proteinExistence type="predicted"/>
<dbReference type="RefSeq" id="XP_019649051.1">
    <property type="nucleotide sequence ID" value="XM_019793492.2"/>
</dbReference>
<dbReference type="STRING" id="9646.ENSAMEP00000007318"/>
<name>G1LK58_AILME</name>
<dbReference type="GO" id="GO:0005813">
    <property type="term" value="C:centrosome"/>
    <property type="evidence" value="ECO:0007669"/>
    <property type="project" value="TreeGrafter"/>
</dbReference>
<organism evidence="3 4">
    <name type="scientific">Ailuropoda melanoleuca</name>
    <name type="common">Giant panda</name>
    <dbReference type="NCBI Taxonomy" id="9646"/>
    <lineage>
        <taxon>Eukaryota</taxon>
        <taxon>Metazoa</taxon>
        <taxon>Chordata</taxon>
        <taxon>Craniata</taxon>
        <taxon>Vertebrata</taxon>
        <taxon>Euteleostomi</taxon>
        <taxon>Mammalia</taxon>
        <taxon>Eutheria</taxon>
        <taxon>Laurasiatheria</taxon>
        <taxon>Carnivora</taxon>
        <taxon>Caniformia</taxon>
        <taxon>Ursidae</taxon>
        <taxon>Ailuropoda</taxon>
    </lineage>
</organism>
<feature type="compositionally biased region" description="Polar residues" evidence="2">
    <location>
        <begin position="264"/>
        <end position="275"/>
    </location>
</feature>
<feature type="compositionally biased region" description="Polar residues" evidence="2">
    <location>
        <begin position="221"/>
        <end position="235"/>
    </location>
</feature>
<reference evidence="3 4" key="1">
    <citation type="journal article" date="2010" name="Nature">
        <title>The sequence and de novo assembly of the giant panda genome.</title>
        <authorList>
            <person name="Li R."/>
            <person name="Fan W."/>
            <person name="Tian G."/>
            <person name="Zhu H."/>
            <person name="He L."/>
            <person name="Cai J."/>
            <person name="Huang Q."/>
            <person name="Cai Q."/>
            <person name="Li B."/>
            <person name="Bai Y."/>
            <person name="Zhang Z."/>
            <person name="Zhang Y."/>
            <person name="Wang W."/>
            <person name="Li J."/>
            <person name="Wei F."/>
            <person name="Li H."/>
            <person name="Jian M."/>
            <person name="Li J."/>
            <person name="Zhang Z."/>
            <person name="Nielsen R."/>
            <person name="Li D."/>
            <person name="Gu W."/>
            <person name="Yang Z."/>
            <person name="Xuan Z."/>
            <person name="Ryder O.A."/>
            <person name="Leung F.C."/>
            <person name="Zhou Y."/>
            <person name="Cao J."/>
            <person name="Sun X."/>
            <person name="Fu Y."/>
            <person name="Fang X."/>
            <person name="Guo X."/>
            <person name="Wang B."/>
            <person name="Hou R."/>
            <person name="Shen F."/>
            <person name="Mu B."/>
            <person name="Ni P."/>
            <person name="Lin R."/>
            <person name="Qian W."/>
            <person name="Wang G."/>
            <person name="Yu C."/>
            <person name="Nie W."/>
            <person name="Wang J."/>
            <person name="Wu Z."/>
            <person name="Liang H."/>
            <person name="Min J."/>
            <person name="Wu Q."/>
            <person name="Cheng S."/>
            <person name="Ruan J."/>
            <person name="Wang M."/>
            <person name="Shi Z."/>
            <person name="Wen M."/>
            <person name="Liu B."/>
            <person name="Ren X."/>
            <person name="Zheng H."/>
            <person name="Dong D."/>
            <person name="Cook K."/>
            <person name="Shan G."/>
            <person name="Zhang H."/>
            <person name="Kosiol C."/>
            <person name="Xie X."/>
            <person name="Lu Z."/>
            <person name="Zheng H."/>
            <person name="Li Y."/>
            <person name="Steiner C.C."/>
            <person name="Lam T.T."/>
            <person name="Lin S."/>
            <person name="Zhang Q."/>
            <person name="Li G."/>
            <person name="Tian J."/>
            <person name="Gong T."/>
            <person name="Liu H."/>
            <person name="Zhang D."/>
            <person name="Fang L."/>
            <person name="Ye C."/>
            <person name="Zhang J."/>
            <person name="Hu W."/>
            <person name="Xu A."/>
            <person name="Ren Y."/>
            <person name="Zhang G."/>
            <person name="Bruford M.W."/>
            <person name="Li Q."/>
            <person name="Ma L."/>
            <person name="Guo Y."/>
            <person name="An N."/>
            <person name="Hu Y."/>
            <person name="Zheng Y."/>
            <person name="Shi Y."/>
            <person name="Li Z."/>
            <person name="Liu Q."/>
            <person name="Chen Y."/>
            <person name="Zhao J."/>
            <person name="Qu N."/>
            <person name="Zhao S."/>
            <person name="Tian F."/>
            <person name="Wang X."/>
            <person name="Wang H."/>
            <person name="Xu L."/>
            <person name="Liu X."/>
            <person name="Vinar T."/>
            <person name="Wang Y."/>
            <person name="Lam T.W."/>
            <person name="Yiu S.M."/>
            <person name="Liu S."/>
            <person name="Zhang H."/>
            <person name="Li D."/>
            <person name="Huang Y."/>
            <person name="Wang X."/>
            <person name="Yang G."/>
            <person name="Jiang Z."/>
            <person name="Wang J."/>
            <person name="Qin N."/>
            <person name="Li L."/>
            <person name="Li J."/>
            <person name="Bolund L."/>
            <person name="Kristiansen K."/>
            <person name="Wong G.K."/>
            <person name="Olson M."/>
            <person name="Zhang X."/>
            <person name="Li S."/>
            <person name="Yang H."/>
            <person name="Wang J."/>
            <person name="Wang J."/>
        </authorList>
    </citation>
    <scope>NUCLEOTIDE SEQUENCE [LARGE SCALE GENOMIC DNA]</scope>
</reference>
<feature type="region of interest" description="Disordered" evidence="2">
    <location>
        <begin position="314"/>
        <end position="353"/>
    </location>
</feature>
<feature type="compositionally biased region" description="Basic and acidic residues" evidence="2">
    <location>
        <begin position="11"/>
        <end position="22"/>
    </location>
</feature>
<evidence type="ECO:0000256" key="2">
    <source>
        <dbReference type="SAM" id="MobiDB-lite"/>
    </source>
</evidence>
<feature type="region of interest" description="Disordered" evidence="2">
    <location>
        <begin position="205"/>
        <end position="276"/>
    </location>
</feature>
<dbReference type="Ensembl" id="ENSAMET00000007625.2">
    <property type="protein sequence ID" value="ENSAMEP00000007318.2"/>
    <property type="gene ID" value="ENSAMEG00000006953.2"/>
</dbReference>
<dbReference type="GeneTree" id="ENSGT00950000183190"/>